<keyword evidence="3" id="KW-0813">Transport</keyword>
<feature type="transmembrane region" description="Helical" evidence="8">
    <location>
        <begin position="156"/>
        <end position="178"/>
    </location>
</feature>
<keyword evidence="4 8" id="KW-0812">Transmembrane</keyword>
<dbReference type="GO" id="GO:0005886">
    <property type="term" value="C:plasma membrane"/>
    <property type="evidence" value="ECO:0007669"/>
    <property type="project" value="TreeGrafter"/>
</dbReference>
<accession>A1HT64</accession>
<dbReference type="InterPro" id="IPR038377">
    <property type="entry name" value="Na/Glc_symporter_sf"/>
</dbReference>
<keyword evidence="10" id="KW-1185">Reference proteome</keyword>
<evidence type="ECO:0000256" key="3">
    <source>
        <dbReference type="ARBA" id="ARBA00022448"/>
    </source>
</evidence>
<dbReference type="RefSeq" id="WP_007290219.1">
    <property type="nucleotide sequence ID" value="NZ_AAWL01000022.1"/>
</dbReference>
<dbReference type="PANTHER" id="PTHR48086:SF8">
    <property type="entry name" value="MONOCARBOXYLIC ACID PERMEASE"/>
    <property type="match status" value="1"/>
</dbReference>
<dbReference type="Gene3D" id="1.20.1730.10">
    <property type="entry name" value="Sodium/glucose cotransporter"/>
    <property type="match status" value="1"/>
</dbReference>
<evidence type="ECO:0000256" key="7">
    <source>
        <dbReference type="RuleBase" id="RU362091"/>
    </source>
</evidence>
<feature type="transmembrane region" description="Helical" evidence="8">
    <location>
        <begin position="29"/>
        <end position="58"/>
    </location>
</feature>
<dbReference type="Proteomes" id="UP000005139">
    <property type="component" value="Unassembled WGS sequence"/>
</dbReference>
<evidence type="ECO:0000256" key="1">
    <source>
        <dbReference type="ARBA" id="ARBA00004141"/>
    </source>
</evidence>
<evidence type="ECO:0000256" key="6">
    <source>
        <dbReference type="ARBA" id="ARBA00023136"/>
    </source>
</evidence>
<name>A1HT64_9FIRM</name>
<dbReference type="EMBL" id="AAWL01000022">
    <property type="protein sequence ID" value="EAX46745.1"/>
    <property type="molecule type" value="Genomic_DNA"/>
</dbReference>
<protein>
    <submittedName>
        <fullName evidence="9">Proline permease</fullName>
    </submittedName>
</protein>
<evidence type="ECO:0000256" key="2">
    <source>
        <dbReference type="ARBA" id="ARBA00006434"/>
    </source>
</evidence>
<gene>
    <name evidence="9" type="ORF">TcarDRAFT_0410</name>
</gene>
<dbReference type="PROSITE" id="PS50283">
    <property type="entry name" value="NA_SOLUT_SYMP_3"/>
    <property type="match status" value="1"/>
</dbReference>
<evidence type="ECO:0000256" key="5">
    <source>
        <dbReference type="ARBA" id="ARBA00022989"/>
    </source>
</evidence>
<dbReference type="GO" id="GO:0022857">
    <property type="term" value="F:transmembrane transporter activity"/>
    <property type="evidence" value="ECO:0007669"/>
    <property type="project" value="InterPro"/>
</dbReference>
<reference evidence="9 10" key="1">
    <citation type="submission" date="2007-01" db="EMBL/GenBank/DDBJ databases">
        <title>Annotation of the draft genome assembly of Thermosinus carboxydivorans Nor1.</title>
        <authorList>
            <consortium name="US DOE Joint Genome Institute (JGI-ORNL)"/>
            <person name="Larimer F."/>
            <person name="Land M."/>
            <person name="Hauser L."/>
        </authorList>
    </citation>
    <scope>NUCLEOTIDE SEQUENCE [LARGE SCALE GENOMIC DNA]</scope>
    <source>
        <strain evidence="9 10">Nor1</strain>
    </source>
</reference>
<reference evidence="9 10" key="2">
    <citation type="submission" date="2007-01" db="EMBL/GenBank/DDBJ databases">
        <title>Sequencing of the draft genome and assembly of Thermosinus carboxydivorans Nor1.</title>
        <authorList>
            <consortium name="US DOE Joint Genome Institute (JGI-PGF)"/>
            <person name="Copeland A."/>
            <person name="Lucas S."/>
            <person name="Lapidus A."/>
            <person name="Barry K."/>
            <person name="Glavina del Rio T."/>
            <person name="Dalin E."/>
            <person name="Tice H."/>
            <person name="Bruce D."/>
            <person name="Pitluck S."/>
            <person name="Richardson P."/>
        </authorList>
    </citation>
    <scope>NUCLEOTIDE SEQUENCE [LARGE SCALE GENOMIC DNA]</scope>
    <source>
        <strain evidence="9 10">Nor1</strain>
    </source>
</reference>
<evidence type="ECO:0000256" key="4">
    <source>
        <dbReference type="ARBA" id="ARBA00022692"/>
    </source>
</evidence>
<comment type="subcellular location">
    <subcellularLocation>
        <location evidence="1">Membrane</location>
        <topology evidence="1">Multi-pass membrane protein</topology>
    </subcellularLocation>
</comment>
<feature type="transmembrane region" description="Helical" evidence="8">
    <location>
        <begin position="132"/>
        <end position="150"/>
    </location>
</feature>
<proteinExistence type="inferred from homology"/>
<comment type="similarity">
    <text evidence="2 7">Belongs to the sodium:solute symporter (SSF) (TC 2.A.21) family.</text>
</comment>
<feature type="non-terminal residue" evidence="9">
    <location>
        <position position="1"/>
    </location>
</feature>
<comment type="caution">
    <text evidence="9">The sequence shown here is derived from an EMBL/GenBank/DDBJ whole genome shotgun (WGS) entry which is preliminary data.</text>
</comment>
<dbReference type="Pfam" id="PF00474">
    <property type="entry name" value="SSF"/>
    <property type="match status" value="1"/>
</dbReference>
<dbReference type="InterPro" id="IPR050277">
    <property type="entry name" value="Sodium:Solute_Symporter"/>
</dbReference>
<dbReference type="eggNOG" id="COG0591">
    <property type="taxonomic scope" value="Bacteria"/>
</dbReference>
<evidence type="ECO:0000313" key="10">
    <source>
        <dbReference type="Proteomes" id="UP000005139"/>
    </source>
</evidence>
<dbReference type="InterPro" id="IPR001734">
    <property type="entry name" value="Na/solute_symporter"/>
</dbReference>
<sequence length="200" mass="21249">FGFTAVLTIPGMKNGDLAFLTLVRQTYPAWFLGFIGAAGAITAMVPSSVILIGASTLLAKNVYHGMINPQASEKTVTLIARSIVIVLTVISLYLAIYAPNMLVNLLLIGYNGVTQFFPAVVLALVWRGVTKAGVLTGIITGISVVAFLTFNKMDPFLGFNGGFVALTVNFVVTVIVSLMTTPPPKETVDTFFKAIAEESV</sequence>
<evidence type="ECO:0000256" key="8">
    <source>
        <dbReference type="SAM" id="Phobius"/>
    </source>
</evidence>
<feature type="transmembrane region" description="Helical" evidence="8">
    <location>
        <begin position="102"/>
        <end position="125"/>
    </location>
</feature>
<evidence type="ECO:0000313" key="9">
    <source>
        <dbReference type="EMBL" id="EAX46745.1"/>
    </source>
</evidence>
<dbReference type="PANTHER" id="PTHR48086">
    <property type="entry name" value="SODIUM/PROLINE SYMPORTER-RELATED"/>
    <property type="match status" value="1"/>
</dbReference>
<dbReference type="AlphaFoldDB" id="A1HT64"/>
<keyword evidence="6 8" id="KW-0472">Membrane</keyword>
<keyword evidence="5 8" id="KW-1133">Transmembrane helix</keyword>
<organism evidence="9 10">
    <name type="scientific">Thermosinus carboxydivorans Nor1</name>
    <dbReference type="NCBI Taxonomy" id="401526"/>
    <lineage>
        <taxon>Bacteria</taxon>
        <taxon>Bacillati</taxon>
        <taxon>Bacillota</taxon>
        <taxon>Negativicutes</taxon>
        <taxon>Selenomonadales</taxon>
        <taxon>Sporomusaceae</taxon>
        <taxon>Thermosinus</taxon>
    </lineage>
</organism>
<feature type="transmembrane region" description="Helical" evidence="8">
    <location>
        <begin position="78"/>
        <end position="96"/>
    </location>
</feature>